<evidence type="ECO:0000313" key="2">
    <source>
        <dbReference type="Proteomes" id="UP000022910"/>
    </source>
</evidence>
<reference evidence="1 2" key="1">
    <citation type="submission" date="2014-02" db="EMBL/GenBank/DDBJ databases">
        <title>Single nucleus genome sequencing reveals high similarity among nuclei of an endomycorrhizal fungus.</title>
        <authorList>
            <person name="Lin K."/>
            <person name="Geurts R."/>
            <person name="Zhang Z."/>
            <person name="Limpens E."/>
            <person name="Saunders D.G."/>
            <person name="Mu D."/>
            <person name="Pang E."/>
            <person name="Cao H."/>
            <person name="Cha H."/>
            <person name="Lin T."/>
            <person name="Zhou Q."/>
            <person name="Shang Y."/>
            <person name="Li Y."/>
            <person name="Ivanov S."/>
            <person name="Sharma T."/>
            <person name="Velzen R.V."/>
            <person name="Ruijter N.D."/>
            <person name="Aanen D.K."/>
            <person name="Win J."/>
            <person name="Kamoun S."/>
            <person name="Bisseling T."/>
            <person name="Huang S."/>
        </authorList>
    </citation>
    <scope>NUCLEOTIDE SEQUENCE [LARGE SCALE GENOMIC DNA]</scope>
    <source>
        <strain evidence="2">DAOM197198w</strain>
    </source>
</reference>
<name>A0A015K5F2_RHIIW</name>
<evidence type="ECO:0000313" key="1">
    <source>
        <dbReference type="EMBL" id="EXX62649.1"/>
    </source>
</evidence>
<dbReference type="STRING" id="1432141.A0A015K5F2"/>
<dbReference type="AlphaFoldDB" id="A0A015K5F2"/>
<accession>A0A015K5F2</accession>
<gene>
    <name evidence="1" type="ORF">RirG_159750</name>
</gene>
<dbReference type="Proteomes" id="UP000022910">
    <property type="component" value="Unassembled WGS sequence"/>
</dbReference>
<dbReference type="OrthoDB" id="5330842at2759"/>
<sequence length="114" mass="13026">MIHAMHKITKWALWTQQHSPLLLQVTTTNPLESYHSACHKIIALDEKKHSDSEYVSFEFCTKNISAIGVDHVILHEIYKFPFPVQQMLVNEFNAVQGRIKKGKPTPGLISLNCN</sequence>
<dbReference type="EMBL" id="JEMT01024636">
    <property type="protein sequence ID" value="EXX62649.1"/>
    <property type="molecule type" value="Genomic_DNA"/>
</dbReference>
<proteinExistence type="predicted"/>
<organism evidence="1 2">
    <name type="scientific">Rhizophagus irregularis (strain DAOM 197198w)</name>
    <name type="common">Glomus intraradices</name>
    <dbReference type="NCBI Taxonomy" id="1432141"/>
    <lineage>
        <taxon>Eukaryota</taxon>
        <taxon>Fungi</taxon>
        <taxon>Fungi incertae sedis</taxon>
        <taxon>Mucoromycota</taxon>
        <taxon>Glomeromycotina</taxon>
        <taxon>Glomeromycetes</taxon>
        <taxon>Glomerales</taxon>
        <taxon>Glomeraceae</taxon>
        <taxon>Rhizophagus</taxon>
    </lineage>
</organism>
<keyword evidence="2" id="KW-1185">Reference proteome</keyword>
<dbReference type="HOGENOM" id="CLU_2122350_0_0_1"/>
<comment type="caution">
    <text evidence="1">The sequence shown here is derived from an EMBL/GenBank/DDBJ whole genome shotgun (WGS) entry which is preliminary data.</text>
</comment>
<protein>
    <submittedName>
        <fullName evidence="1">Uncharacterized protein</fullName>
    </submittedName>
</protein>